<dbReference type="GO" id="GO:0006749">
    <property type="term" value="P:glutathione metabolic process"/>
    <property type="evidence" value="ECO:0007669"/>
    <property type="project" value="InterPro"/>
</dbReference>
<dbReference type="Proteomes" id="UP001303115">
    <property type="component" value="Unassembled WGS sequence"/>
</dbReference>
<dbReference type="InterPro" id="IPR044528">
    <property type="entry name" value="POD-like_MBL-fold"/>
</dbReference>
<dbReference type="GO" id="GO:0050313">
    <property type="term" value="F:sulfur dioxygenase activity"/>
    <property type="evidence" value="ECO:0007669"/>
    <property type="project" value="InterPro"/>
</dbReference>
<dbReference type="Pfam" id="PF00753">
    <property type="entry name" value="Lactamase_B"/>
    <property type="match status" value="1"/>
</dbReference>
<dbReference type="InterPro" id="IPR001279">
    <property type="entry name" value="Metallo-B-lactamas"/>
</dbReference>
<dbReference type="CDD" id="cd07724">
    <property type="entry name" value="POD-like_MBL-fold"/>
    <property type="match status" value="1"/>
</dbReference>
<dbReference type="SMART" id="SM00849">
    <property type="entry name" value="Lactamase_B"/>
    <property type="match status" value="1"/>
</dbReference>
<dbReference type="GO" id="GO:0070813">
    <property type="term" value="P:hydrogen sulfide metabolic process"/>
    <property type="evidence" value="ECO:0007669"/>
    <property type="project" value="TreeGrafter"/>
</dbReference>
<accession>A0AAN6PKE5</accession>
<comment type="caution">
    <text evidence="2">The sequence shown here is derived from an EMBL/GenBank/DDBJ whole genome shotgun (WGS) entry which is preliminary data.</text>
</comment>
<dbReference type="EMBL" id="MU854370">
    <property type="protein sequence ID" value="KAK4040741.1"/>
    <property type="molecule type" value="Genomic_DNA"/>
</dbReference>
<gene>
    <name evidence="2" type="ORF">C8A01DRAFT_45945</name>
</gene>
<name>A0AAN6PKE5_9PEZI</name>
<dbReference type="PANTHER" id="PTHR43084">
    <property type="entry name" value="PERSULFIDE DIOXYGENASE ETHE1"/>
    <property type="match status" value="1"/>
</dbReference>
<dbReference type="InterPro" id="IPR036866">
    <property type="entry name" value="RibonucZ/Hydroxyglut_hydro"/>
</dbReference>
<evidence type="ECO:0000313" key="3">
    <source>
        <dbReference type="Proteomes" id="UP001303115"/>
    </source>
</evidence>
<dbReference type="AlphaFoldDB" id="A0AAN6PKE5"/>
<sequence>MEPIVHTVFEPQTSTWQYVVADPATKTAVIIDPVLDFDPARNAVSTTSADGLLALTREKGYTVDRLLDTHVHADHLTAAKYLQDRLAKAGKRPEVGIGRRIGAVQERFAERYGIAKEEYGGAFDKLLDDDEIFHVGELEAKAVHLPGHTPDHMGYMIGKNIFCGDSLFNPDVGSARCDFPGGNAKDLYQTASRLFTLPPTYKIYTGHDYPPKTPRSEPQACSTVADQMEHNKHLKSGTPEAEFVAWRTERDAGLAEPRLIHQALQVNIRAGRLPGDGLLHVPVRVEGW</sequence>
<dbReference type="SUPFAM" id="SSF56281">
    <property type="entry name" value="Metallo-hydrolase/oxidoreductase"/>
    <property type="match status" value="1"/>
</dbReference>
<reference evidence="3" key="1">
    <citation type="journal article" date="2023" name="Mol. Phylogenet. Evol.">
        <title>Genome-scale phylogeny and comparative genomics of the fungal order Sordariales.</title>
        <authorList>
            <person name="Hensen N."/>
            <person name="Bonometti L."/>
            <person name="Westerberg I."/>
            <person name="Brannstrom I.O."/>
            <person name="Guillou S."/>
            <person name="Cros-Aarteil S."/>
            <person name="Calhoun S."/>
            <person name="Haridas S."/>
            <person name="Kuo A."/>
            <person name="Mondo S."/>
            <person name="Pangilinan J."/>
            <person name="Riley R."/>
            <person name="LaButti K."/>
            <person name="Andreopoulos B."/>
            <person name="Lipzen A."/>
            <person name="Chen C."/>
            <person name="Yan M."/>
            <person name="Daum C."/>
            <person name="Ng V."/>
            <person name="Clum A."/>
            <person name="Steindorff A."/>
            <person name="Ohm R.A."/>
            <person name="Martin F."/>
            <person name="Silar P."/>
            <person name="Natvig D.O."/>
            <person name="Lalanne C."/>
            <person name="Gautier V."/>
            <person name="Ament-Velasquez S.L."/>
            <person name="Kruys A."/>
            <person name="Hutchinson M.I."/>
            <person name="Powell A.J."/>
            <person name="Barry K."/>
            <person name="Miller A.N."/>
            <person name="Grigoriev I.V."/>
            <person name="Debuchy R."/>
            <person name="Gladieux P."/>
            <person name="Hiltunen Thoren M."/>
            <person name="Johannesson H."/>
        </authorList>
    </citation>
    <scope>NUCLEOTIDE SEQUENCE [LARGE SCALE GENOMIC DNA]</scope>
    <source>
        <strain evidence="3">CBS 284.82</strain>
    </source>
</reference>
<protein>
    <recommendedName>
        <fullName evidence="1">Metallo-beta-lactamase domain-containing protein</fullName>
    </recommendedName>
</protein>
<evidence type="ECO:0000313" key="2">
    <source>
        <dbReference type="EMBL" id="KAK4040741.1"/>
    </source>
</evidence>
<organism evidence="2 3">
    <name type="scientific">Parachaetomium inaequale</name>
    <dbReference type="NCBI Taxonomy" id="2588326"/>
    <lineage>
        <taxon>Eukaryota</taxon>
        <taxon>Fungi</taxon>
        <taxon>Dikarya</taxon>
        <taxon>Ascomycota</taxon>
        <taxon>Pezizomycotina</taxon>
        <taxon>Sordariomycetes</taxon>
        <taxon>Sordariomycetidae</taxon>
        <taxon>Sordariales</taxon>
        <taxon>Chaetomiaceae</taxon>
        <taxon>Parachaetomium</taxon>
    </lineage>
</organism>
<dbReference type="Gene3D" id="3.60.15.10">
    <property type="entry name" value="Ribonuclease Z/Hydroxyacylglutathione hydrolase-like"/>
    <property type="match status" value="1"/>
</dbReference>
<dbReference type="FunFam" id="3.60.15.10:FF:000033">
    <property type="entry name" value="MBL fold metallo-hydrolase"/>
    <property type="match status" value="1"/>
</dbReference>
<evidence type="ECO:0000259" key="1">
    <source>
        <dbReference type="SMART" id="SM00849"/>
    </source>
</evidence>
<dbReference type="InterPro" id="IPR051682">
    <property type="entry name" value="Mito_Persulfide_Diox"/>
</dbReference>
<proteinExistence type="predicted"/>
<dbReference type="PANTHER" id="PTHR43084:SF8">
    <property type="entry name" value="METALLO-BETA-LACTAMASE SUPERFAMILY PROTEIN"/>
    <property type="match status" value="1"/>
</dbReference>
<keyword evidence="3" id="KW-1185">Reference proteome</keyword>
<feature type="domain" description="Metallo-beta-lactamase" evidence="1">
    <location>
        <begin position="14"/>
        <end position="207"/>
    </location>
</feature>